<evidence type="ECO:0000313" key="13">
    <source>
        <dbReference type="EMBL" id="CQD10767.1"/>
    </source>
</evidence>
<dbReference type="InterPro" id="IPR055583">
    <property type="entry name" value="DUF7159"/>
</dbReference>
<feature type="binding site" evidence="10">
    <location>
        <position position="539"/>
    </location>
    <ligand>
        <name>NAD(+)</name>
        <dbReference type="ChEBI" id="CHEBI:57540"/>
    </ligand>
</feature>
<dbReference type="PIRSF" id="PIRSF500134">
    <property type="entry name" value="UDPglc_DH_bac"/>
    <property type="match status" value="1"/>
</dbReference>
<dbReference type="InterPro" id="IPR028357">
    <property type="entry name" value="UDPglc_DH_bac"/>
</dbReference>
<dbReference type="PANTHER" id="PTHR43750">
    <property type="entry name" value="UDP-GLUCOSE 6-DEHYDROGENASE TUAD"/>
    <property type="match status" value="1"/>
</dbReference>
<dbReference type="NCBIfam" id="TIGR03026">
    <property type="entry name" value="NDP-sugDHase"/>
    <property type="match status" value="1"/>
</dbReference>
<feature type="domain" description="UDP-glucose/GDP-mannose dehydrogenase C-terminal" evidence="12">
    <location>
        <begin position="525"/>
        <end position="626"/>
    </location>
</feature>
<dbReference type="Pfam" id="PF03721">
    <property type="entry name" value="UDPG_MGDP_dh_N"/>
    <property type="match status" value="1"/>
</dbReference>
<reference evidence="13 14" key="1">
    <citation type="submission" date="2015-03" db="EMBL/GenBank/DDBJ databases">
        <authorList>
            <person name="Murphy D."/>
        </authorList>
    </citation>
    <scope>NUCLEOTIDE SEQUENCE [LARGE SCALE GENOMIC DNA]</scope>
    <source>
        <strain evidence="13 14">D16</strain>
    </source>
</reference>
<dbReference type="GO" id="GO:0000271">
    <property type="term" value="P:polysaccharide biosynthetic process"/>
    <property type="evidence" value="ECO:0007669"/>
    <property type="project" value="InterPro"/>
</dbReference>
<evidence type="ECO:0000256" key="11">
    <source>
        <dbReference type="SAM" id="Phobius"/>
    </source>
</evidence>
<dbReference type="PIRSF" id="PIRSF000124">
    <property type="entry name" value="UDPglc_GDPman_dh"/>
    <property type="match status" value="1"/>
</dbReference>
<dbReference type="InterPro" id="IPR008927">
    <property type="entry name" value="6-PGluconate_DH-like_C_sf"/>
</dbReference>
<keyword evidence="5 10" id="KW-0520">NAD</keyword>
<dbReference type="Pfam" id="PF23717">
    <property type="entry name" value="DUF7159"/>
    <property type="match status" value="1"/>
</dbReference>
<keyword evidence="11" id="KW-0812">Transmembrane</keyword>
<dbReference type="Gene3D" id="3.40.50.720">
    <property type="entry name" value="NAD(P)-binding Rossmann-like Domain"/>
    <property type="match status" value="2"/>
</dbReference>
<keyword evidence="11" id="KW-1133">Transmembrane helix</keyword>
<comment type="similarity">
    <text evidence="2">Belongs to the UDP-glucose/GDP-mannose dehydrogenase family.</text>
</comment>
<dbReference type="InterPro" id="IPR036291">
    <property type="entry name" value="NAD(P)-bd_dom_sf"/>
</dbReference>
<evidence type="ECO:0000256" key="9">
    <source>
        <dbReference type="PIRSR" id="PIRSR500134-2"/>
    </source>
</evidence>
<evidence type="ECO:0000256" key="10">
    <source>
        <dbReference type="PIRSR" id="PIRSR500134-3"/>
    </source>
</evidence>
<dbReference type="SMART" id="SM00984">
    <property type="entry name" value="UDPG_MGDP_dh_C"/>
    <property type="match status" value="1"/>
</dbReference>
<dbReference type="Proteomes" id="UP000182227">
    <property type="component" value="Unassembled WGS sequence"/>
</dbReference>
<feature type="binding site" evidence="9">
    <location>
        <position position="466"/>
    </location>
    <ligand>
        <name>substrate</name>
    </ligand>
</feature>
<feature type="binding site" evidence="9">
    <location>
        <position position="532"/>
    </location>
    <ligand>
        <name>substrate</name>
    </ligand>
</feature>
<evidence type="ECO:0000256" key="4">
    <source>
        <dbReference type="ARBA" id="ARBA00023002"/>
    </source>
</evidence>
<protein>
    <recommendedName>
        <fullName evidence="3">UDP-glucose 6-dehydrogenase</fullName>
        <ecNumber evidence="3">1.1.1.22</ecNumber>
    </recommendedName>
</protein>
<dbReference type="SUPFAM" id="SSF52413">
    <property type="entry name" value="UDP-glucose/GDP-mannose dehydrogenase C-terminal domain"/>
    <property type="match status" value="1"/>
</dbReference>
<gene>
    <name evidence="13" type="ORF">BN970_02141</name>
</gene>
<feature type="binding site" evidence="10">
    <location>
        <position position="359"/>
    </location>
    <ligand>
        <name>NAD(+)</name>
        <dbReference type="ChEBI" id="CHEBI:57540"/>
    </ligand>
</feature>
<dbReference type="GO" id="GO:0051287">
    <property type="term" value="F:NAD binding"/>
    <property type="evidence" value="ECO:0007669"/>
    <property type="project" value="InterPro"/>
</dbReference>
<dbReference type="InterPro" id="IPR017476">
    <property type="entry name" value="UDP-Glc/GDP-Man"/>
</dbReference>
<accession>A0A0U1DAY4</accession>
<sequence length="646" mass="67270">MDIVLGVAMAPATVRMVLVEGEKADGVTVDHDVFDVTANEDLATTSAADQVVAAILGTQESATTGGHHLKSVGVTWTDHSDASALRDALSVHGIDDVMLVSESHAAAALAQAVGRAVGYDTTALLFIDRDAATLSVVKTDDGSVVKVLSRSLHSSDAMAVLTEMAAAVDAAESAPDGMFVLGAGVDVASVKAHLEPLVSLPVSAPDEPEMALARGAALASANAPAFEATTVGLAYSQDPDGTTAGSAYALAGLSTQMAPLGAEAIDGVDLVADEMPLDEERKPFLLVGSALTSVFVVGVVALVISLAVSIRPTVDQRPSPAQGAVAPTAPAADLAERARALAPADVDVEVAWNPEFLREGYAVHDTLHPDRIVVGVQRDSARSESAVRELYAPMIADGVPFLVTDLETAELVKVSANAFLATKISFINAISEVCEAVGADVTLLADALGYDPRIGRRFLNAGLGFGGGCLPKDIRAFMARAGELGANHALTFLREVDSINMRRRTAMVELTTRACGGSLLGANIAVLGAAFKPESDDVRDSPALNVAGMLQLNGAAVNVYDPKAMDNSQRVFPTLNYSTSVIEACDRADAVLVLTEWAEFVDLDPAELADMVRVKVVVDGRNCLDAQRWRDAGWRVYALGRPVATV</sequence>
<dbReference type="AlphaFoldDB" id="A0A0U1DAY4"/>
<dbReference type="EC" id="1.1.1.22" evidence="3"/>
<evidence type="ECO:0000313" key="14">
    <source>
        <dbReference type="Proteomes" id="UP000182227"/>
    </source>
</evidence>
<proteinExistence type="inferred from homology"/>
<dbReference type="GO" id="GO:0003979">
    <property type="term" value="F:UDP-glucose 6-dehydrogenase activity"/>
    <property type="evidence" value="ECO:0007669"/>
    <property type="project" value="UniProtKB-EC"/>
</dbReference>
<feature type="binding site" evidence="9">
    <location>
        <position position="413"/>
    </location>
    <ligand>
        <name>substrate</name>
    </ligand>
</feature>
<keyword evidence="4" id="KW-0560">Oxidoreductase</keyword>
<dbReference type="PANTHER" id="PTHR43750:SF3">
    <property type="entry name" value="UDP-GLUCOSE 6-DEHYDROGENASE TUAD"/>
    <property type="match status" value="1"/>
</dbReference>
<dbReference type="GO" id="GO:0006065">
    <property type="term" value="P:UDP-glucuronate biosynthetic process"/>
    <property type="evidence" value="ECO:0007669"/>
    <property type="project" value="UniProtKB-UniPathway"/>
</dbReference>
<evidence type="ECO:0000256" key="1">
    <source>
        <dbReference type="ARBA" id="ARBA00004701"/>
    </source>
</evidence>
<comment type="pathway">
    <text evidence="1">Nucleotide-sugar biosynthesis; UDP-alpha-D-glucuronate biosynthesis; UDP-alpha-D-glucuronate from UDP-alpha-D-glucose: step 1/1.</text>
</comment>
<dbReference type="InterPro" id="IPR014027">
    <property type="entry name" value="UDP-Glc/GDP-Man_DH_C"/>
</dbReference>
<evidence type="ECO:0000256" key="5">
    <source>
        <dbReference type="ARBA" id="ARBA00023027"/>
    </source>
</evidence>
<feature type="binding site" evidence="10">
    <location>
        <position position="472"/>
    </location>
    <ligand>
        <name>NAD(+)</name>
        <dbReference type="ChEBI" id="CHEBI:57540"/>
    </ligand>
</feature>
<name>A0A0U1DAY4_9MYCO</name>
<evidence type="ECO:0000256" key="8">
    <source>
        <dbReference type="PIRSR" id="PIRSR500134-1"/>
    </source>
</evidence>
<feature type="binding site" evidence="9">
    <location>
        <begin position="356"/>
        <end position="359"/>
    </location>
    <ligand>
        <name>substrate</name>
    </ligand>
</feature>
<dbReference type="InterPro" id="IPR036220">
    <property type="entry name" value="UDP-Glc/GDP-Man_DH_C_sf"/>
</dbReference>
<dbReference type="InterPro" id="IPR014026">
    <property type="entry name" value="UDP-Glc/GDP-Man_DH_dimer"/>
</dbReference>
<dbReference type="FunFam" id="3.40.50.720:FF:000193">
    <property type="entry name" value="UDP-glucose 6-dehydrogenase"/>
    <property type="match status" value="1"/>
</dbReference>
<feature type="transmembrane region" description="Helical" evidence="11">
    <location>
        <begin position="284"/>
        <end position="308"/>
    </location>
</feature>
<keyword evidence="11" id="KW-0472">Membrane</keyword>
<feature type="active site" description="Nucleophile" evidence="8">
    <location>
        <position position="469"/>
    </location>
</feature>
<dbReference type="InterPro" id="IPR001732">
    <property type="entry name" value="UDP-Glc/GDP-Man_DH_N"/>
</dbReference>
<evidence type="ECO:0000256" key="6">
    <source>
        <dbReference type="ARBA" id="ARBA00047473"/>
    </source>
</evidence>
<dbReference type="EMBL" id="CTEF01000001">
    <property type="protein sequence ID" value="CQD10767.1"/>
    <property type="molecule type" value="Genomic_DNA"/>
</dbReference>
<organism evidence="13 14">
    <name type="scientific">Mycolicibacterium conceptionense</name>
    <dbReference type="NCBI Taxonomy" id="451644"/>
    <lineage>
        <taxon>Bacteria</taxon>
        <taxon>Bacillati</taxon>
        <taxon>Actinomycetota</taxon>
        <taxon>Actinomycetes</taxon>
        <taxon>Mycobacteriales</taxon>
        <taxon>Mycobacteriaceae</taxon>
        <taxon>Mycolicibacterium</taxon>
    </lineage>
</organism>
<dbReference type="UniPathway" id="UPA00038">
    <property type="reaction ID" value="UER00491"/>
</dbReference>
<evidence type="ECO:0000259" key="12">
    <source>
        <dbReference type="SMART" id="SM00984"/>
    </source>
</evidence>
<dbReference type="Pfam" id="PF00984">
    <property type="entry name" value="UDPG_MGDP_dh"/>
    <property type="match status" value="1"/>
</dbReference>
<evidence type="ECO:0000256" key="3">
    <source>
        <dbReference type="ARBA" id="ARBA00012954"/>
    </source>
</evidence>
<comment type="catalytic activity">
    <reaction evidence="6">
        <text>UDP-alpha-D-glucose + 2 NAD(+) + H2O = UDP-alpha-D-glucuronate + 2 NADH + 3 H(+)</text>
        <dbReference type="Rhea" id="RHEA:23596"/>
        <dbReference type="ChEBI" id="CHEBI:15377"/>
        <dbReference type="ChEBI" id="CHEBI:15378"/>
        <dbReference type="ChEBI" id="CHEBI:57540"/>
        <dbReference type="ChEBI" id="CHEBI:57945"/>
        <dbReference type="ChEBI" id="CHEBI:58052"/>
        <dbReference type="ChEBI" id="CHEBI:58885"/>
        <dbReference type="EC" id="1.1.1.22"/>
    </reaction>
</comment>
<dbReference type="SUPFAM" id="SSF48179">
    <property type="entry name" value="6-phosphogluconate dehydrogenase C-terminal domain-like"/>
    <property type="match status" value="1"/>
</dbReference>
<dbReference type="Pfam" id="PF03720">
    <property type="entry name" value="UDPG_MGDP_dh_C"/>
    <property type="match status" value="1"/>
</dbReference>
<dbReference type="FunFam" id="1.20.5.100:FF:000001">
    <property type="entry name" value="UDP-glucose 6-dehydrogenase"/>
    <property type="match status" value="1"/>
</dbReference>
<comment type="function">
    <text evidence="7">Catalyzes the conversion of UDP-glucose into UDP-glucuronate, one of the precursors of teichuronic acid.</text>
</comment>
<evidence type="ECO:0000256" key="7">
    <source>
        <dbReference type="ARBA" id="ARBA00053241"/>
    </source>
</evidence>
<dbReference type="SUPFAM" id="SSF51735">
    <property type="entry name" value="NAD(P)-binding Rossmann-fold domains"/>
    <property type="match status" value="1"/>
</dbReference>
<feature type="binding site" evidence="9">
    <location>
        <begin position="458"/>
        <end position="462"/>
    </location>
    <ligand>
        <name>substrate</name>
    </ligand>
</feature>
<evidence type="ECO:0000256" key="2">
    <source>
        <dbReference type="ARBA" id="ARBA00006601"/>
    </source>
</evidence>
<dbReference type="Gene3D" id="1.20.5.100">
    <property type="entry name" value="Cytochrome c1, transmembrane anchor, C-terminal"/>
    <property type="match status" value="1"/>
</dbReference>